<dbReference type="PROSITE" id="PS52008">
    <property type="entry name" value="GH81"/>
    <property type="match status" value="1"/>
</dbReference>
<feature type="domain" description="CBM6" evidence="10">
    <location>
        <begin position="885"/>
        <end position="1008"/>
    </location>
</feature>
<dbReference type="Pfam" id="PF17957">
    <property type="entry name" value="Big_7"/>
    <property type="match status" value="1"/>
</dbReference>
<dbReference type="EMBL" id="JBIPKE010000013">
    <property type="protein sequence ID" value="MFH6982838.1"/>
    <property type="molecule type" value="Genomic_DNA"/>
</dbReference>
<accession>A0ABW7N5M1</accession>
<dbReference type="Gene3D" id="2.60.40.10">
    <property type="entry name" value="Immunoglobulins"/>
    <property type="match status" value="1"/>
</dbReference>
<dbReference type="PANTHER" id="PTHR31983">
    <property type="entry name" value="ENDO-1,3(4)-BETA-GLUCANASE 1"/>
    <property type="match status" value="1"/>
</dbReference>
<dbReference type="InterPro" id="IPR040720">
    <property type="entry name" value="GH81_C"/>
</dbReference>
<dbReference type="Pfam" id="PF17652">
    <property type="entry name" value="Glyco_hydro81C"/>
    <property type="match status" value="1"/>
</dbReference>
<evidence type="ECO:0000256" key="9">
    <source>
        <dbReference type="ARBA" id="ARBA00023326"/>
    </source>
</evidence>
<dbReference type="GO" id="GO:0016787">
    <property type="term" value="F:hydrolase activity"/>
    <property type="evidence" value="ECO:0007669"/>
    <property type="project" value="UniProtKB-KW"/>
</dbReference>
<dbReference type="Pfam" id="PF02368">
    <property type="entry name" value="Big_2"/>
    <property type="match status" value="1"/>
</dbReference>
<dbReference type="PROSITE" id="PS51175">
    <property type="entry name" value="CBM6"/>
    <property type="match status" value="1"/>
</dbReference>
<dbReference type="InterPro" id="IPR003343">
    <property type="entry name" value="Big_2"/>
</dbReference>
<dbReference type="EC" id="3.2.1.39" evidence="3"/>
<evidence type="ECO:0000259" key="10">
    <source>
        <dbReference type="PROSITE" id="PS51175"/>
    </source>
</evidence>
<dbReference type="InterPro" id="IPR006584">
    <property type="entry name" value="Cellulose-bd_IV"/>
</dbReference>
<dbReference type="Pfam" id="PF18099">
    <property type="entry name" value="CBM_35_2"/>
    <property type="match status" value="1"/>
</dbReference>
<dbReference type="InterPro" id="IPR008979">
    <property type="entry name" value="Galactose-bd-like_sf"/>
</dbReference>
<dbReference type="Pfam" id="PF18962">
    <property type="entry name" value="Por_Secre_tail"/>
    <property type="match status" value="1"/>
</dbReference>
<keyword evidence="7" id="KW-0326">Glycosidase</keyword>
<proteinExistence type="inferred from homology"/>
<evidence type="ECO:0000313" key="11">
    <source>
        <dbReference type="EMBL" id="MFH6982838.1"/>
    </source>
</evidence>
<keyword evidence="5 11" id="KW-0378">Hydrolase</keyword>
<dbReference type="NCBIfam" id="TIGR04183">
    <property type="entry name" value="Por_Secre_tail"/>
    <property type="match status" value="1"/>
</dbReference>
<protein>
    <recommendedName>
        <fullName evidence="3">glucan endo-1,3-beta-D-glucosidase</fullName>
        <ecNumber evidence="3">3.2.1.39</ecNumber>
    </recommendedName>
</protein>
<evidence type="ECO:0000256" key="4">
    <source>
        <dbReference type="ARBA" id="ARBA00022729"/>
    </source>
</evidence>
<sequence>MNNPTTPWKSIWLTLIFIFTFFFNPLAQTIPVGSGSYTTVFPGTDAAGRNTFPSGSPQLSGAAGTKPVPTNDWYSNMIKVDHGGQAFNYPLSYKSLTSGLVINYTVPPAAGPTEYRQPMGDVNGIVMGVDGLSASQSTASDHSDWAVTMTWAGSGKTFNATMGIGMPFTYFTKGTSDVAKVAVNHNPAGATVSGNKIIITNNYNGANFVIFGPAGTVWSESGGQYTSSLNGKNYWSMAMLPPGADVNSAIAALEPHAFVFPGNTLSDYNYNEATGTVTTTFTITPDVKEGGNNTFVQGLLPHQWSRLASGSAQPTGMSYPTVRGELKLLHGNTFSVANKFAGILPTLPDLGKYSSGFDPGALYQKIEAIKNDGLAEWTDSYNEGQAMNRLIQVAHLADQIGHTEARDQLVNTVKNRLEDWFKAEGGEVAFLFYYNDTWKTMIGYPAGHRQDENLNDHHFHWGYFIHAAAAIEQYQPGWAAQWGGMVDLLIRDASNPSRTDAMFPFMRNFSPFAGHCWANGFATEPFGNDQESTSESMQFNSSLIHWGSVTGNDAIRDLGIYLYTTEQSAIEEYWFDQNDRTFQPEYQHEMVARIWGGGYDNGTWWTQDIAASYGIQLYPIHGGALYMGHNTAYVQEVWNGMTSKTDVLNNVSNDNLWYDTYWSFLSFSDPALAISLYDAYPDRNIKFGISDAQTYHWLHTMNAMGQVMEEVTADYPISAVFNKNGVKTYVAHNYGSSSITVHFSDGFSLNVPGGTMVTNRDITPTATISASASEIPANGSVTLNASTSGSGITKVEFYRGNLLIGTDTSAPYSATDNNVPASLVNYYARVYVGTSLNVSNIVRVQVGSQLPYTGTPAAIPGTVEAGYYDSFEGGSGQGIAYSDATPWNEGDFRQSEAVDAGSTASEGFTVGWIDAGEWLEYTVNVAQAGNYNVQIRYTSGSASGGGPFWFEREDGTKISEDITVAMNDASWTTYTNKDITGVALGAGTQVIRVRAGNGGFNLGRMTFEYDGTPTPVLTTIVVSPANASIAQNDTQQFTAQGYDQNGDPIAMTPVWSTNGGSINGSGLYTGSAVGNFTVTASASGVSGSTSVSVSNQAPVLTSIIVSPSSASIGQNTTQQFTAQGFDQNGNTMSVSPTWTANGGSINGSGLYTGSSVGSFTVTASAQGVSGTASITVTGGGGTSCSFQASTGDYTAEVSSDSPNPTITFIPSVSGVGDNVTILYYGTSPTGGYPGYIVSPNAPYQINAAAGQTIYFYYTYSLPQGGENNTSASRHSFEVGNCGGGGTPTPVLTTITVSPASVTLELNDTQQFSAQGFDQNGNPMSMSPTWSATGGSINGSGLYTANSAGSFTVTASSQGVSGNATVTVNASSGGGCTFVASTGDYTAEVSSDASNPTITFVPSVSGVGNNVTILYYSTSPTGNYPGYMVSPNTPYQINAAAGQTIYFYYTYSLPQGGENNTSTTRHNFVVGNCSSGARWAPESTASQAISDVMIYPNPVNDMVMISGLSETGELELVDVSGRVCQKWLINTTDGRQQLDLKHLASGTYLLRIISSQPKTLRLLKE</sequence>
<dbReference type="RefSeq" id="WP_395416474.1">
    <property type="nucleotide sequence ID" value="NZ_JBIPKE010000013.1"/>
</dbReference>
<evidence type="ECO:0000256" key="6">
    <source>
        <dbReference type="ARBA" id="ARBA00023277"/>
    </source>
</evidence>
<dbReference type="InterPro" id="IPR041342">
    <property type="entry name" value="CBM35"/>
</dbReference>
<keyword evidence="12" id="KW-1185">Reference proteome</keyword>
<dbReference type="InterPro" id="IPR005200">
    <property type="entry name" value="Endo-beta-glucanase"/>
</dbReference>
<organism evidence="11 12">
    <name type="scientific">Marinoscillum luteum</name>
    <dbReference type="NCBI Taxonomy" id="861051"/>
    <lineage>
        <taxon>Bacteria</taxon>
        <taxon>Pseudomonadati</taxon>
        <taxon>Bacteroidota</taxon>
        <taxon>Cytophagia</taxon>
        <taxon>Cytophagales</taxon>
        <taxon>Reichenbachiellaceae</taxon>
        <taxon>Marinoscillum</taxon>
    </lineage>
</organism>
<keyword evidence="4" id="KW-0732">Signal</keyword>
<dbReference type="SUPFAM" id="SSF49785">
    <property type="entry name" value="Galactose-binding domain-like"/>
    <property type="match status" value="1"/>
</dbReference>
<evidence type="ECO:0000256" key="7">
    <source>
        <dbReference type="ARBA" id="ARBA00023295"/>
    </source>
</evidence>
<dbReference type="CDD" id="cd04080">
    <property type="entry name" value="CBM6_cellulase-like"/>
    <property type="match status" value="1"/>
</dbReference>
<evidence type="ECO:0000256" key="8">
    <source>
        <dbReference type="ARBA" id="ARBA00023316"/>
    </source>
</evidence>
<name>A0ABW7N5M1_9BACT</name>
<dbReference type="InterPro" id="IPR013783">
    <property type="entry name" value="Ig-like_fold"/>
</dbReference>
<reference evidence="11 12" key="1">
    <citation type="journal article" date="2013" name="Int. J. Syst. Evol. Microbiol.">
        <title>Marinoscillum luteum sp. nov., isolated from marine sediment.</title>
        <authorList>
            <person name="Cha I.T."/>
            <person name="Park S.J."/>
            <person name="Kim S.J."/>
            <person name="Kim J.G."/>
            <person name="Jung M.Y."/>
            <person name="Shin K.S."/>
            <person name="Kwon K.K."/>
            <person name="Yang S.H."/>
            <person name="Seo Y.S."/>
            <person name="Rhee S.K."/>
        </authorList>
    </citation>
    <scope>NUCLEOTIDE SEQUENCE [LARGE SCALE GENOMIC DNA]</scope>
    <source>
        <strain evidence="11 12">KCTC 23939</strain>
    </source>
</reference>
<dbReference type="Gene3D" id="2.60.120.260">
    <property type="entry name" value="Galactose-binding domain-like"/>
    <property type="match status" value="1"/>
</dbReference>
<dbReference type="Proteomes" id="UP001610063">
    <property type="component" value="Unassembled WGS sequence"/>
</dbReference>
<comment type="caution">
    <text evidence="11">The sequence shown here is derived from an EMBL/GenBank/DDBJ whole genome shotgun (WGS) entry which is preliminary data.</text>
</comment>
<evidence type="ECO:0000256" key="2">
    <source>
        <dbReference type="ARBA" id="ARBA00010730"/>
    </source>
</evidence>
<dbReference type="SMART" id="SM00606">
    <property type="entry name" value="CBD_IV"/>
    <property type="match status" value="1"/>
</dbReference>
<evidence type="ECO:0000256" key="5">
    <source>
        <dbReference type="ARBA" id="ARBA00022801"/>
    </source>
</evidence>
<keyword evidence="8" id="KW-0961">Cell wall biogenesis/degradation</keyword>
<evidence type="ECO:0000256" key="1">
    <source>
        <dbReference type="ARBA" id="ARBA00000382"/>
    </source>
</evidence>
<gene>
    <name evidence="11" type="ORF">ACHKAR_05290</name>
</gene>
<evidence type="ECO:0000313" key="12">
    <source>
        <dbReference type="Proteomes" id="UP001610063"/>
    </source>
</evidence>
<dbReference type="InterPro" id="IPR005084">
    <property type="entry name" value="CBM6"/>
</dbReference>
<keyword evidence="9" id="KW-0624">Polysaccharide degradation</keyword>
<dbReference type="InterPro" id="IPR026444">
    <property type="entry name" value="Secre_tail"/>
</dbReference>
<dbReference type="SMART" id="SM00635">
    <property type="entry name" value="BID_2"/>
    <property type="match status" value="3"/>
</dbReference>
<dbReference type="PANTHER" id="PTHR31983:SF0">
    <property type="entry name" value="GLUCAN ENDO-1,3-BETA-D-GLUCOSIDASE 2"/>
    <property type="match status" value="1"/>
</dbReference>
<comment type="catalytic activity">
    <reaction evidence="1">
        <text>Hydrolysis of (1-&gt;3)-beta-D-glucosidic linkages in (1-&gt;3)-beta-D-glucans.</text>
        <dbReference type="EC" id="3.2.1.39"/>
    </reaction>
</comment>
<keyword evidence="6" id="KW-0119">Carbohydrate metabolism</keyword>
<comment type="similarity">
    <text evidence="2">Belongs to the glycosyl hydrolase 81 family.</text>
</comment>
<evidence type="ECO:0000256" key="3">
    <source>
        <dbReference type="ARBA" id="ARBA00012780"/>
    </source>
</evidence>
<dbReference type="Gene3D" id="2.60.40.1080">
    <property type="match status" value="3"/>
</dbReference>